<dbReference type="NCBIfam" id="TIGR01007">
    <property type="entry name" value="eps_fam"/>
    <property type="match status" value="1"/>
</dbReference>
<dbReference type="RefSeq" id="WP_089611573.1">
    <property type="nucleotide sequence ID" value="NZ_CP022121.1"/>
</dbReference>
<comment type="caution">
    <text evidence="10">The sequence shown here is derived from an EMBL/GenBank/DDBJ whole genome shotgun (WGS) entry which is preliminary data.</text>
</comment>
<proteinExistence type="inferred from homology"/>
<dbReference type="Gene3D" id="3.40.50.300">
    <property type="entry name" value="P-loop containing nucleotide triphosphate hydrolases"/>
    <property type="match status" value="1"/>
</dbReference>
<keyword evidence="5 10" id="KW-0418">Kinase</keyword>
<keyword evidence="11" id="KW-1185">Reference proteome</keyword>
<dbReference type="InterPro" id="IPR005702">
    <property type="entry name" value="Wzc-like_C"/>
</dbReference>
<dbReference type="PANTHER" id="PTHR32309:SF13">
    <property type="entry name" value="FERRIC ENTEROBACTIN TRANSPORT PROTEIN FEPE"/>
    <property type="match status" value="1"/>
</dbReference>
<comment type="similarity">
    <text evidence="1">Belongs to the CpsD/CapB family.</text>
</comment>
<dbReference type="CDD" id="cd05387">
    <property type="entry name" value="BY-kinase"/>
    <property type="match status" value="1"/>
</dbReference>
<dbReference type="PANTHER" id="PTHR32309">
    <property type="entry name" value="TYROSINE-PROTEIN KINASE"/>
    <property type="match status" value="1"/>
</dbReference>
<dbReference type="GO" id="GO:0016301">
    <property type="term" value="F:kinase activity"/>
    <property type="evidence" value="ECO:0007669"/>
    <property type="project" value="UniProtKB-KW"/>
</dbReference>
<keyword evidence="6" id="KW-0067">ATP-binding</keyword>
<evidence type="ECO:0000256" key="8">
    <source>
        <dbReference type="ARBA" id="ARBA00051245"/>
    </source>
</evidence>
<evidence type="ECO:0000313" key="11">
    <source>
        <dbReference type="Proteomes" id="UP001524944"/>
    </source>
</evidence>
<accession>A0ABT1Y7J1</accession>
<evidence type="ECO:0000313" key="10">
    <source>
        <dbReference type="EMBL" id="MCR6546859.1"/>
    </source>
</evidence>
<organism evidence="10 11">
    <name type="scientific">Dehalobacterium formicoaceticum</name>
    <dbReference type="NCBI Taxonomy" id="51515"/>
    <lineage>
        <taxon>Bacteria</taxon>
        <taxon>Bacillati</taxon>
        <taxon>Bacillota</taxon>
        <taxon>Clostridia</taxon>
        <taxon>Eubacteriales</taxon>
        <taxon>Peptococcaceae</taxon>
        <taxon>Dehalobacterium</taxon>
    </lineage>
</organism>
<evidence type="ECO:0000256" key="2">
    <source>
        <dbReference type="ARBA" id="ARBA00011903"/>
    </source>
</evidence>
<dbReference type="InterPro" id="IPR050445">
    <property type="entry name" value="Bact_polysacc_biosynth/exp"/>
</dbReference>
<evidence type="ECO:0000256" key="4">
    <source>
        <dbReference type="ARBA" id="ARBA00022741"/>
    </source>
</evidence>
<sequence>MRSTNLIALNDPHSAVAERYKIFRTNLNYMNVDQVDKVIMFTSSMTNEGKTTSIANTAITFATSGKKVLLVDCDLRKSSLHKMFNLAQMPGLVNLLVEKLNLIDVVQKIEEFDNLDIITSGPQPPNPAEILATQTFDRMITEAREKYDIILIDSPPVLSIADASVLCRTVDGVVLIIALNETKKDDAKMAKKALEKVGAKILGTLICKSDIKKHHYYYYGNK</sequence>
<dbReference type="Pfam" id="PF13614">
    <property type="entry name" value="AAA_31"/>
    <property type="match status" value="1"/>
</dbReference>
<evidence type="ECO:0000256" key="3">
    <source>
        <dbReference type="ARBA" id="ARBA00022679"/>
    </source>
</evidence>
<reference evidence="10 11" key="1">
    <citation type="submission" date="2022-08" db="EMBL/GenBank/DDBJ databases">
        <title>Proteogenomics of the novel Dehalobacterium formicoaceticum strain EZ94 highlights a key role of methyltransferases during anaerobic dichloromethane degradation.</title>
        <authorList>
            <person name="Wasmund K."/>
        </authorList>
    </citation>
    <scope>NUCLEOTIDE SEQUENCE [LARGE SCALE GENOMIC DNA]</scope>
    <source>
        <strain evidence="10 11">EZ94</strain>
    </source>
</reference>
<keyword evidence="3" id="KW-0808">Transferase</keyword>
<evidence type="ECO:0000256" key="6">
    <source>
        <dbReference type="ARBA" id="ARBA00022840"/>
    </source>
</evidence>
<dbReference type="Proteomes" id="UP001524944">
    <property type="component" value="Unassembled WGS sequence"/>
</dbReference>
<dbReference type="SUPFAM" id="SSF52540">
    <property type="entry name" value="P-loop containing nucleoside triphosphate hydrolases"/>
    <property type="match status" value="1"/>
</dbReference>
<feature type="domain" description="AAA" evidence="9">
    <location>
        <begin position="38"/>
        <end position="178"/>
    </location>
</feature>
<protein>
    <recommendedName>
        <fullName evidence="2">non-specific protein-tyrosine kinase</fullName>
        <ecNumber evidence="2">2.7.10.2</ecNumber>
    </recommendedName>
</protein>
<dbReference type="InterPro" id="IPR025669">
    <property type="entry name" value="AAA_dom"/>
</dbReference>
<evidence type="ECO:0000259" key="9">
    <source>
        <dbReference type="Pfam" id="PF13614"/>
    </source>
</evidence>
<dbReference type="EMBL" id="JANPWE010000012">
    <property type="protein sequence ID" value="MCR6546859.1"/>
    <property type="molecule type" value="Genomic_DNA"/>
</dbReference>
<dbReference type="EC" id="2.7.10.2" evidence="2"/>
<comment type="catalytic activity">
    <reaction evidence="8">
        <text>L-tyrosyl-[protein] + ATP = O-phospho-L-tyrosyl-[protein] + ADP + H(+)</text>
        <dbReference type="Rhea" id="RHEA:10596"/>
        <dbReference type="Rhea" id="RHEA-COMP:10136"/>
        <dbReference type="Rhea" id="RHEA-COMP:20101"/>
        <dbReference type="ChEBI" id="CHEBI:15378"/>
        <dbReference type="ChEBI" id="CHEBI:30616"/>
        <dbReference type="ChEBI" id="CHEBI:46858"/>
        <dbReference type="ChEBI" id="CHEBI:61978"/>
        <dbReference type="ChEBI" id="CHEBI:456216"/>
        <dbReference type="EC" id="2.7.10.2"/>
    </reaction>
</comment>
<gene>
    <name evidence="10" type="ORF">NVS47_15285</name>
</gene>
<name>A0ABT1Y7J1_9FIRM</name>
<evidence type="ECO:0000256" key="5">
    <source>
        <dbReference type="ARBA" id="ARBA00022777"/>
    </source>
</evidence>
<evidence type="ECO:0000256" key="7">
    <source>
        <dbReference type="ARBA" id="ARBA00023137"/>
    </source>
</evidence>
<evidence type="ECO:0000256" key="1">
    <source>
        <dbReference type="ARBA" id="ARBA00007316"/>
    </source>
</evidence>
<keyword evidence="7" id="KW-0829">Tyrosine-protein kinase</keyword>
<keyword evidence="4" id="KW-0547">Nucleotide-binding</keyword>
<dbReference type="InterPro" id="IPR027417">
    <property type="entry name" value="P-loop_NTPase"/>
</dbReference>